<reference evidence="2 3" key="1">
    <citation type="journal article" date="2007" name="Nature">
        <title>Evolution of genes and genomes on the Drosophila phylogeny.</title>
        <authorList>
            <consortium name="Drosophila 12 Genomes Consortium"/>
            <person name="Clark A.G."/>
            <person name="Eisen M.B."/>
            <person name="Smith D.R."/>
            <person name="Bergman C.M."/>
            <person name="Oliver B."/>
            <person name="Markow T.A."/>
            <person name="Kaufman T.C."/>
            <person name="Kellis M."/>
            <person name="Gelbart W."/>
            <person name="Iyer V.N."/>
            <person name="Pollard D.A."/>
            <person name="Sackton T.B."/>
            <person name="Larracuente A.M."/>
            <person name="Singh N.D."/>
            <person name="Abad J.P."/>
            <person name="Abt D.N."/>
            <person name="Adryan B."/>
            <person name="Aguade M."/>
            <person name="Akashi H."/>
            <person name="Anderson W.W."/>
            <person name="Aquadro C.F."/>
            <person name="Ardell D.H."/>
            <person name="Arguello R."/>
            <person name="Artieri C.G."/>
            <person name="Barbash D.A."/>
            <person name="Barker D."/>
            <person name="Barsanti P."/>
            <person name="Batterham P."/>
            <person name="Batzoglou S."/>
            <person name="Begun D."/>
            <person name="Bhutkar A."/>
            <person name="Blanco E."/>
            <person name="Bosak S.A."/>
            <person name="Bradley R.K."/>
            <person name="Brand A.D."/>
            <person name="Brent M.R."/>
            <person name="Brooks A.N."/>
            <person name="Brown R.H."/>
            <person name="Butlin R.K."/>
            <person name="Caggese C."/>
            <person name="Calvi B.R."/>
            <person name="Bernardo de Carvalho A."/>
            <person name="Caspi A."/>
            <person name="Castrezana S."/>
            <person name="Celniker S.E."/>
            <person name="Chang J.L."/>
            <person name="Chapple C."/>
            <person name="Chatterji S."/>
            <person name="Chinwalla A."/>
            <person name="Civetta A."/>
            <person name="Clifton S.W."/>
            <person name="Comeron J.M."/>
            <person name="Costello J.C."/>
            <person name="Coyne J.A."/>
            <person name="Daub J."/>
            <person name="David R.G."/>
            <person name="Delcher A.L."/>
            <person name="Delehaunty K."/>
            <person name="Do C.B."/>
            <person name="Ebling H."/>
            <person name="Edwards K."/>
            <person name="Eickbush T."/>
            <person name="Evans J.D."/>
            <person name="Filipski A."/>
            <person name="Findeiss S."/>
            <person name="Freyhult E."/>
            <person name="Fulton L."/>
            <person name="Fulton R."/>
            <person name="Garcia A.C."/>
            <person name="Gardiner A."/>
            <person name="Garfield D.A."/>
            <person name="Garvin B.E."/>
            <person name="Gibson G."/>
            <person name="Gilbert D."/>
            <person name="Gnerre S."/>
            <person name="Godfrey J."/>
            <person name="Good R."/>
            <person name="Gotea V."/>
            <person name="Gravely B."/>
            <person name="Greenberg A.J."/>
            <person name="Griffiths-Jones S."/>
            <person name="Gross S."/>
            <person name="Guigo R."/>
            <person name="Gustafson E.A."/>
            <person name="Haerty W."/>
            <person name="Hahn M.W."/>
            <person name="Halligan D.L."/>
            <person name="Halpern A.L."/>
            <person name="Halter G.M."/>
            <person name="Han M.V."/>
            <person name="Heger A."/>
            <person name="Hillier L."/>
            <person name="Hinrichs A.S."/>
            <person name="Holmes I."/>
            <person name="Hoskins R.A."/>
            <person name="Hubisz M.J."/>
            <person name="Hultmark D."/>
            <person name="Huntley M.A."/>
            <person name="Jaffe D.B."/>
            <person name="Jagadeeshan S."/>
            <person name="Jeck W.R."/>
            <person name="Johnson J."/>
            <person name="Jones C.D."/>
            <person name="Jordan W.C."/>
            <person name="Karpen G.H."/>
            <person name="Kataoka E."/>
            <person name="Keightley P.D."/>
            <person name="Kheradpour P."/>
            <person name="Kirkness E.F."/>
            <person name="Koerich L.B."/>
            <person name="Kristiansen K."/>
            <person name="Kudrna D."/>
            <person name="Kulathinal R.J."/>
            <person name="Kumar S."/>
            <person name="Kwok R."/>
            <person name="Lander E."/>
            <person name="Langley C.H."/>
            <person name="Lapoint R."/>
            <person name="Lazzaro B.P."/>
            <person name="Lee S.J."/>
            <person name="Levesque L."/>
            <person name="Li R."/>
            <person name="Lin C.F."/>
            <person name="Lin M.F."/>
            <person name="Lindblad-Toh K."/>
            <person name="Llopart A."/>
            <person name="Long M."/>
            <person name="Low L."/>
            <person name="Lozovsky E."/>
            <person name="Lu J."/>
            <person name="Luo M."/>
            <person name="Machado C.A."/>
            <person name="Makalowski W."/>
            <person name="Marzo M."/>
            <person name="Matsuda M."/>
            <person name="Matzkin L."/>
            <person name="McAllister B."/>
            <person name="McBride C.S."/>
            <person name="McKernan B."/>
            <person name="McKernan K."/>
            <person name="Mendez-Lago M."/>
            <person name="Minx P."/>
            <person name="Mollenhauer M.U."/>
            <person name="Montooth K."/>
            <person name="Mount S.M."/>
            <person name="Mu X."/>
            <person name="Myers E."/>
            <person name="Negre B."/>
            <person name="Newfeld S."/>
            <person name="Nielsen R."/>
            <person name="Noor M.A."/>
            <person name="O'Grady P."/>
            <person name="Pachter L."/>
            <person name="Papaceit M."/>
            <person name="Parisi M.J."/>
            <person name="Parisi M."/>
            <person name="Parts L."/>
            <person name="Pedersen J.S."/>
            <person name="Pesole G."/>
            <person name="Phillippy A.M."/>
            <person name="Ponting C.P."/>
            <person name="Pop M."/>
            <person name="Porcelli D."/>
            <person name="Powell J.R."/>
            <person name="Prohaska S."/>
            <person name="Pruitt K."/>
            <person name="Puig M."/>
            <person name="Quesneville H."/>
            <person name="Ram K.R."/>
            <person name="Rand D."/>
            <person name="Rasmussen M.D."/>
            <person name="Reed L.K."/>
            <person name="Reenan R."/>
            <person name="Reily A."/>
            <person name="Remington K.A."/>
            <person name="Rieger T.T."/>
            <person name="Ritchie M.G."/>
            <person name="Robin C."/>
            <person name="Rogers Y.H."/>
            <person name="Rohde C."/>
            <person name="Rozas J."/>
            <person name="Rubenfield M.J."/>
            <person name="Ruiz A."/>
            <person name="Russo S."/>
            <person name="Salzberg S.L."/>
            <person name="Sanchez-Gracia A."/>
            <person name="Saranga D.J."/>
            <person name="Sato H."/>
            <person name="Schaeffer S.W."/>
            <person name="Schatz M.C."/>
            <person name="Schlenke T."/>
            <person name="Schwartz R."/>
            <person name="Segarra C."/>
            <person name="Singh R.S."/>
            <person name="Sirot L."/>
            <person name="Sirota M."/>
            <person name="Sisneros N.B."/>
            <person name="Smith C.D."/>
            <person name="Smith T.F."/>
            <person name="Spieth J."/>
            <person name="Stage D.E."/>
            <person name="Stark A."/>
            <person name="Stephan W."/>
            <person name="Strausberg R.L."/>
            <person name="Strempel S."/>
            <person name="Sturgill D."/>
            <person name="Sutton G."/>
            <person name="Sutton G.G."/>
            <person name="Tao W."/>
            <person name="Teichmann S."/>
            <person name="Tobari Y.N."/>
            <person name="Tomimura Y."/>
            <person name="Tsolas J.M."/>
            <person name="Valente V.L."/>
            <person name="Venter E."/>
            <person name="Venter J.C."/>
            <person name="Vicario S."/>
            <person name="Vieira F.G."/>
            <person name="Vilella A.J."/>
            <person name="Villasante A."/>
            <person name="Walenz B."/>
            <person name="Wang J."/>
            <person name="Wasserman M."/>
            <person name="Watts T."/>
            <person name="Wilson D."/>
            <person name="Wilson R.K."/>
            <person name="Wing R.A."/>
            <person name="Wolfner M.F."/>
            <person name="Wong A."/>
            <person name="Wong G.K."/>
            <person name="Wu C.I."/>
            <person name="Wu G."/>
            <person name="Yamamoto D."/>
            <person name="Yang H.P."/>
            <person name="Yang S.P."/>
            <person name="Yorke J.A."/>
            <person name="Yoshida K."/>
            <person name="Zdobnov E."/>
            <person name="Zhang P."/>
            <person name="Zhang Y."/>
            <person name="Zimin A.V."/>
            <person name="Baldwin J."/>
            <person name="Abdouelleil A."/>
            <person name="Abdulkadir J."/>
            <person name="Abebe A."/>
            <person name="Abera B."/>
            <person name="Abreu J."/>
            <person name="Acer S.C."/>
            <person name="Aftuck L."/>
            <person name="Alexander A."/>
            <person name="An P."/>
            <person name="Anderson E."/>
            <person name="Anderson S."/>
            <person name="Arachi H."/>
            <person name="Azer M."/>
            <person name="Bachantsang P."/>
            <person name="Barry A."/>
            <person name="Bayul T."/>
            <person name="Berlin A."/>
            <person name="Bessette D."/>
            <person name="Bloom T."/>
            <person name="Blye J."/>
            <person name="Boguslavskiy L."/>
            <person name="Bonnet C."/>
            <person name="Boukhgalter B."/>
            <person name="Bourzgui I."/>
            <person name="Brown A."/>
            <person name="Cahill P."/>
            <person name="Channer S."/>
            <person name="Cheshatsang Y."/>
            <person name="Chuda L."/>
            <person name="Citroen M."/>
            <person name="Collymore A."/>
            <person name="Cooke P."/>
            <person name="Costello M."/>
            <person name="D'Aco K."/>
            <person name="Daza R."/>
            <person name="De Haan G."/>
            <person name="DeGray S."/>
            <person name="DeMaso C."/>
            <person name="Dhargay N."/>
            <person name="Dooley K."/>
            <person name="Dooley E."/>
            <person name="Doricent M."/>
            <person name="Dorje P."/>
            <person name="Dorjee K."/>
            <person name="Dupes A."/>
            <person name="Elong R."/>
            <person name="Falk J."/>
            <person name="Farina A."/>
            <person name="Faro S."/>
            <person name="Ferguson D."/>
            <person name="Fisher S."/>
            <person name="Foley C.D."/>
            <person name="Franke A."/>
            <person name="Friedrich D."/>
            <person name="Gadbois L."/>
            <person name="Gearin G."/>
            <person name="Gearin C.R."/>
            <person name="Giannoukos G."/>
            <person name="Goode T."/>
            <person name="Graham J."/>
            <person name="Grandbois E."/>
            <person name="Grewal S."/>
            <person name="Gyaltsen K."/>
            <person name="Hafez N."/>
            <person name="Hagos B."/>
            <person name="Hall J."/>
            <person name="Henson C."/>
            <person name="Hollinger A."/>
            <person name="Honan T."/>
            <person name="Huard M.D."/>
            <person name="Hughes L."/>
            <person name="Hurhula B."/>
            <person name="Husby M.E."/>
            <person name="Kamat A."/>
            <person name="Kanga B."/>
            <person name="Kashin S."/>
            <person name="Khazanovich D."/>
            <person name="Kisner P."/>
            <person name="Lance K."/>
            <person name="Lara M."/>
            <person name="Lee W."/>
            <person name="Lennon N."/>
            <person name="Letendre F."/>
            <person name="LeVine R."/>
            <person name="Lipovsky A."/>
            <person name="Liu X."/>
            <person name="Liu J."/>
            <person name="Liu S."/>
            <person name="Lokyitsang T."/>
            <person name="Lokyitsang Y."/>
            <person name="Lubonja R."/>
            <person name="Lui A."/>
            <person name="MacDonald P."/>
            <person name="Magnisalis V."/>
            <person name="Maru K."/>
            <person name="Matthews C."/>
            <person name="McCusker W."/>
            <person name="McDonough S."/>
            <person name="Mehta T."/>
            <person name="Meldrim J."/>
            <person name="Meneus L."/>
            <person name="Mihai O."/>
            <person name="Mihalev A."/>
            <person name="Mihova T."/>
            <person name="Mittelman R."/>
            <person name="Mlenga V."/>
            <person name="Montmayeur A."/>
            <person name="Mulrain L."/>
            <person name="Navidi A."/>
            <person name="Naylor J."/>
            <person name="Negash T."/>
            <person name="Nguyen T."/>
            <person name="Nguyen N."/>
            <person name="Nicol R."/>
            <person name="Norbu C."/>
            <person name="Norbu N."/>
            <person name="Novod N."/>
            <person name="O'Neill B."/>
            <person name="Osman S."/>
            <person name="Markiewicz E."/>
            <person name="Oyono O.L."/>
            <person name="Patti C."/>
            <person name="Phunkhang P."/>
            <person name="Pierre F."/>
            <person name="Priest M."/>
            <person name="Raghuraman S."/>
            <person name="Rege F."/>
            <person name="Reyes R."/>
            <person name="Rise C."/>
            <person name="Rogov P."/>
            <person name="Ross K."/>
            <person name="Ryan E."/>
            <person name="Settipalli S."/>
            <person name="Shea T."/>
            <person name="Sherpa N."/>
            <person name="Shi L."/>
            <person name="Shih D."/>
            <person name="Sparrow T."/>
            <person name="Spaulding J."/>
            <person name="Stalker J."/>
            <person name="Stange-Thomann N."/>
            <person name="Stavropoulos S."/>
            <person name="Stone C."/>
            <person name="Strader C."/>
            <person name="Tesfaye S."/>
            <person name="Thomson T."/>
            <person name="Thoulutsang Y."/>
            <person name="Thoulutsang D."/>
            <person name="Topham K."/>
            <person name="Topping I."/>
            <person name="Tsamla T."/>
            <person name="Vassiliev H."/>
            <person name="Vo A."/>
            <person name="Wangchuk T."/>
            <person name="Wangdi T."/>
            <person name="Weiand M."/>
            <person name="Wilkinson J."/>
            <person name="Wilson A."/>
            <person name="Yadav S."/>
            <person name="Young G."/>
            <person name="Yu Q."/>
            <person name="Zembek L."/>
            <person name="Zhong D."/>
            <person name="Zimmer A."/>
            <person name="Zwirko Z."/>
            <person name="Jaffe D.B."/>
            <person name="Alvarez P."/>
            <person name="Brockman W."/>
            <person name="Butler J."/>
            <person name="Chin C."/>
            <person name="Gnerre S."/>
            <person name="Grabherr M."/>
            <person name="Kleber M."/>
            <person name="Mauceli E."/>
            <person name="MacCallum I."/>
        </authorList>
    </citation>
    <scope>NUCLEOTIDE SEQUENCE [LARGE SCALE GENOMIC DNA]</scope>
    <source>
        <strain evidence="3">Tucson 14024-0371.13</strain>
    </source>
</reference>
<keyword evidence="3" id="KW-1185">Reference proteome</keyword>
<evidence type="ECO:0000313" key="3">
    <source>
        <dbReference type="Proteomes" id="UP000007801"/>
    </source>
</evidence>
<organism evidence="2 3">
    <name type="scientific">Drosophila ananassae</name>
    <name type="common">Fruit fly</name>
    <dbReference type="NCBI Taxonomy" id="7217"/>
    <lineage>
        <taxon>Eukaryota</taxon>
        <taxon>Metazoa</taxon>
        <taxon>Ecdysozoa</taxon>
        <taxon>Arthropoda</taxon>
        <taxon>Hexapoda</taxon>
        <taxon>Insecta</taxon>
        <taxon>Pterygota</taxon>
        <taxon>Neoptera</taxon>
        <taxon>Endopterygota</taxon>
        <taxon>Diptera</taxon>
        <taxon>Brachycera</taxon>
        <taxon>Muscomorpha</taxon>
        <taxon>Ephydroidea</taxon>
        <taxon>Drosophilidae</taxon>
        <taxon>Drosophila</taxon>
        <taxon>Sophophora</taxon>
    </lineage>
</organism>
<evidence type="ECO:0000313" key="2">
    <source>
        <dbReference type="EMBL" id="KPU72651.1"/>
    </source>
</evidence>
<accession>A0A0P9A2G3</accession>
<feature type="region of interest" description="Disordered" evidence="1">
    <location>
        <begin position="19"/>
        <end position="51"/>
    </location>
</feature>
<name>A0A0P9A2G3_DROAN</name>
<protein>
    <submittedName>
        <fullName evidence="2">Uncharacterized protein</fullName>
    </submittedName>
</protein>
<proteinExistence type="predicted"/>
<evidence type="ECO:0000256" key="1">
    <source>
        <dbReference type="SAM" id="MobiDB-lite"/>
    </source>
</evidence>
<dbReference type="Proteomes" id="UP000007801">
    <property type="component" value="Unassembled WGS sequence"/>
</dbReference>
<dbReference type="EMBL" id="CH902663">
    <property type="protein sequence ID" value="KPU72651.1"/>
    <property type="molecule type" value="Genomic_DNA"/>
</dbReference>
<dbReference type="AlphaFoldDB" id="A0A0P9A2G3"/>
<gene>
    <name evidence="2" type="primary">Dana\GF26765</name>
    <name evidence="2" type="ORF">GF26765</name>
</gene>
<dbReference type="InParanoid" id="A0A0P9A2G3"/>
<feature type="compositionally biased region" description="Basic and acidic residues" evidence="1">
    <location>
        <begin position="28"/>
        <end position="50"/>
    </location>
</feature>
<sequence>MSGNRLVLAGLGRESSGIVTRKTSYVGKDQEQDKDQDQERDQKQDQEGRKSRTLQLQVQLAVAVFVCGKWIEYCVQCTVDSSG</sequence>